<evidence type="ECO:0000313" key="7">
    <source>
        <dbReference type="Proteomes" id="UP000249522"/>
    </source>
</evidence>
<name>A0A2W1LS93_9BACL</name>
<dbReference type="OrthoDB" id="321327at2"/>
<sequence>MINIYPEASRFRTDLDWLTSRASFSFGEHYDPDNTAFGPLRVFNDDIIGAGRGFGGHPHREMEIVSVVLRGQLKHEDSTGRKAVTGFGGVQRMSAGTGIIHSEANPADEECHILQIWMTPSESGLEPSYETSSFDPEALKNRLLPIVARGGGEGIADIHQDLTMYLSRLDAGKLVEFRQDAGRRVYLFVIEGELSVNGSALQRGDAARITEEPELNLEAAGEEAFFMLIDLP</sequence>
<gene>
    <name evidence="6" type="ORF">DNH61_17275</name>
</gene>
<dbReference type="RefSeq" id="WP_111147922.1">
    <property type="nucleotide sequence ID" value="NZ_QKRB01000051.1"/>
</dbReference>
<dbReference type="Proteomes" id="UP000249522">
    <property type="component" value="Unassembled WGS sequence"/>
</dbReference>
<organism evidence="6 7">
    <name type="scientific">Paenibacillus sambharensis</name>
    <dbReference type="NCBI Taxonomy" id="1803190"/>
    <lineage>
        <taxon>Bacteria</taxon>
        <taxon>Bacillati</taxon>
        <taxon>Bacillota</taxon>
        <taxon>Bacilli</taxon>
        <taxon>Bacillales</taxon>
        <taxon>Paenibacillaceae</taxon>
        <taxon>Paenibacillus</taxon>
    </lineage>
</organism>
<keyword evidence="2" id="KW-0479">Metal-binding</keyword>
<dbReference type="InterPro" id="IPR014710">
    <property type="entry name" value="RmlC-like_jellyroll"/>
</dbReference>
<evidence type="ECO:0000259" key="4">
    <source>
        <dbReference type="Pfam" id="PF02678"/>
    </source>
</evidence>
<dbReference type="Pfam" id="PF02678">
    <property type="entry name" value="Pirin"/>
    <property type="match status" value="1"/>
</dbReference>
<dbReference type="InterPro" id="IPR011051">
    <property type="entry name" value="RmlC_Cupin_sf"/>
</dbReference>
<comment type="similarity">
    <text evidence="1 3">Belongs to the pirin family.</text>
</comment>
<evidence type="ECO:0000256" key="1">
    <source>
        <dbReference type="ARBA" id="ARBA00008416"/>
    </source>
</evidence>
<dbReference type="InterPro" id="IPR003829">
    <property type="entry name" value="Pirin_N_dom"/>
</dbReference>
<reference evidence="6 7" key="1">
    <citation type="submission" date="2018-06" db="EMBL/GenBank/DDBJ databases">
        <title>Paenibacillus imtechensis sp. nov.</title>
        <authorList>
            <person name="Pinnaka A.K."/>
            <person name="Singh H."/>
            <person name="Kaur M."/>
        </authorList>
    </citation>
    <scope>NUCLEOTIDE SEQUENCE [LARGE SCALE GENOMIC DNA]</scope>
    <source>
        <strain evidence="6 7">SMB1</strain>
    </source>
</reference>
<dbReference type="PANTHER" id="PTHR43212:SF3">
    <property type="entry name" value="QUERCETIN 2,3-DIOXYGENASE"/>
    <property type="match status" value="1"/>
</dbReference>
<dbReference type="Pfam" id="PF17954">
    <property type="entry name" value="Pirin_C_2"/>
    <property type="match status" value="1"/>
</dbReference>
<feature type="binding site" evidence="2">
    <location>
        <position position="101"/>
    </location>
    <ligand>
        <name>Fe cation</name>
        <dbReference type="ChEBI" id="CHEBI:24875"/>
    </ligand>
</feature>
<protein>
    <submittedName>
        <fullName evidence="6">Pirin family protein</fullName>
    </submittedName>
</protein>
<dbReference type="SUPFAM" id="SSF51182">
    <property type="entry name" value="RmlC-like cupins"/>
    <property type="match status" value="1"/>
</dbReference>
<evidence type="ECO:0000313" key="6">
    <source>
        <dbReference type="EMBL" id="PZD94701.1"/>
    </source>
</evidence>
<feature type="binding site" evidence="2">
    <location>
        <position position="59"/>
    </location>
    <ligand>
        <name>Fe cation</name>
        <dbReference type="ChEBI" id="CHEBI:24875"/>
    </ligand>
</feature>
<accession>A0A2W1LS93</accession>
<feature type="binding site" evidence="2">
    <location>
        <position position="57"/>
    </location>
    <ligand>
        <name>Fe cation</name>
        <dbReference type="ChEBI" id="CHEBI:24875"/>
    </ligand>
</feature>
<evidence type="ECO:0000256" key="3">
    <source>
        <dbReference type="RuleBase" id="RU003457"/>
    </source>
</evidence>
<dbReference type="Gene3D" id="2.60.120.10">
    <property type="entry name" value="Jelly Rolls"/>
    <property type="match status" value="2"/>
</dbReference>
<comment type="cofactor">
    <cofactor evidence="2">
        <name>Fe cation</name>
        <dbReference type="ChEBI" id="CHEBI:24875"/>
    </cofactor>
    <text evidence="2">Binds 1 Fe cation per subunit.</text>
</comment>
<dbReference type="InterPro" id="IPR012093">
    <property type="entry name" value="Pirin"/>
</dbReference>
<dbReference type="PANTHER" id="PTHR43212">
    <property type="entry name" value="QUERCETIN 2,3-DIOXYGENASE"/>
    <property type="match status" value="1"/>
</dbReference>
<dbReference type="AlphaFoldDB" id="A0A2W1LS93"/>
<evidence type="ECO:0000256" key="2">
    <source>
        <dbReference type="PIRSR" id="PIRSR006232-1"/>
    </source>
</evidence>
<evidence type="ECO:0000259" key="5">
    <source>
        <dbReference type="Pfam" id="PF17954"/>
    </source>
</evidence>
<feature type="domain" description="Pirin N-terminal" evidence="4">
    <location>
        <begin position="11"/>
        <end position="118"/>
    </location>
</feature>
<dbReference type="EMBL" id="QKRB01000051">
    <property type="protein sequence ID" value="PZD94701.1"/>
    <property type="molecule type" value="Genomic_DNA"/>
</dbReference>
<dbReference type="CDD" id="cd02910">
    <property type="entry name" value="cupin_Yhhw_N"/>
    <property type="match status" value="1"/>
</dbReference>
<dbReference type="GO" id="GO:0046872">
    <property type="term" value="F:metal ion binding"/>
    <property type="evidence" value="ECO:0007669"/>
    <property type="project" value="UniProtKB-KW"/>
</dbReference>
<keyword evidence="2" id="KW-0408">Iron</keyword>
<keyword evidence="7" id="KW-1185">Reference proteome</keyword>
<feature type="binding site" evidence="2">
    <location>
        <position position="103"/>
    </location>
    <ligand>
        <name>Fe cation</name>
        <dbReference type="ChEBI" id="CHEBI:24875"/>
    </ligand>
</feature>
<feature type="domain" description="Quercetin 2,3-dioxygenase C-terminal cupin" evidence="5">
    <location>
        <begin position="146"/>
        <end position="231"/>
    </location>
</feature>
<comment type="caution">
    <text evidence="6">The sequence shown here is derived from an EMBL/GenBank/DDBJ whole genome shotgun (WGS) entry which is preliminary data.</text>
</comment>
<dbReference type="PIRSF" id="PIRSF006232">
    <property type="entry name" value="Pirin"/>
    <property type="match status" value="1"/>
</dbReference>
<dbReference type="InterPro" id="IPR041602">
    <property type="entry name" value="Quercetinase_C"/>
</dbReference>
<proteinExistence type="inferred from homology"/>